<proteinExistence type="predicted"/>
<evidence type="ECO:0000256" key="1">
    <source>
        <dbReference type="ARBA" id="ARBA00001933"/>
    </source>
</evidence>
<dbReference type="InterPro" id="IPR004839">
    <property type="entry name" value="Aminotransferase_I/II_large"/>
</dbReference>
<evidence type="ECO:0000313" key="5">
    <source>
        <dbReference type="Proteomes" id="UP000282837"/>
    </source>
</evidence>
<accession>A0A437N7T3</accession>
<dbReference type="Gene3D" id="3.40.640.10">
    <property type="entry name" value="Type I PLP-dependent aspartate aminotransferase-like (Major domain)"/>
    <property type="match status" value="1"/>
</dbReference>
<dbReference type="GO" id="GO:0030170">
    <property type="term" value="F:pyridoxal phosphate binding"/>
    <property type="evidence" value="ECO:0007669"/>
    <property type="project" value="InterPro"/>
</dbReference>
<dbReference type="Proteomes" id="UP000282837">
    <property type="component" value="Unassembled WGS sequence"/>
</dbReference>
<keyword evidence="5" id="KW-1185">Reference proteome</keyword>
<dbReference type="Pfam" id="PF00155">
    <property type="entry name" value="Aminotran_1_2"/>
    <property type="match status" value="1"/>
</dbReference>
<sequence>MADFTHHGGGLAQAVVDYGGHASDWLDLSTGINPVPWPVERSGVEAIDWHRLPEAGAVAELEIAAARHFGVEPRHCCAVPGSELGMRLLGRLLGGRAAYGWPAYRSHGDVFADAVAWLDLTPTLPQGCANLLLANPNNPDGRMLPVEALQVWQEQCSQRRGWLVVDEAFADACPEISMAAQVGDTARLIVLRSFGKFFGWAGLRLGFVLGPSVVLDELRALLGDWPLGAAALAYGAAAYRDSDWTAQARRDLARRARRMDELLACHGWKTLGHCPHFRLIEDAAAPRIFTTLARHHILPRPFDYRPDWLRLGIPAGEADWARLEQALGDV</sequence>
<dbReference type="GO" id="GO:0008483">
    <property type="term" value="F:transaminase activity"/>
    <property type="evidence" value="ECO:0007669"/>
    <property type="project" value="UniProtKB-KW"/>
</dbReference>
<protein>
    <submittedName>
        <fullName evidence="4">Aminotransferase class I/II-fold pyridoxal phosphate-dependent enzyme</fullName>
    </submittedName>
</protein>
<dbReference type="OrthoDB" id="9799304at2"/>
<comment type="caution">
    <text evidence="4">The sequence shown here is derived from an EMBL/GenBank/DDBJ whole genome shotgun (WGS) entry which is preliminary data.</text>
</comment>
<dbReference type="InterPro" id="IPR015422">
    <property type="entry name" value="PyrdxlP-dep_Trfase_small"/>
</dbReference>
<dbReference type="InterPro" id="IPR015421">
    <property type="entry name" value="PyrdxlP-dep_Trfase_major"/>
</dbReference>
<organism evidence="4 5">
    <name type="scientific">Novosphingobium umbonatum</name>
    <dbReference type="NCBI Taxonomy" id="1908524"/>
    <lineage>
        <taxon>Bacteria</taxon>
        <taxon>Pseudomonadati</taxon>
        <taxon>Pseudomonadota</taxon>
        <taxon>Alphaproteobacteria</taxon>
        <taxon>Sphingomonadales</taxon>
        <taxon>Sphingomonadaceae</taxon>
        <taxon>Novosphingobium</taxon>
    </lineage>
</organism>
<feature type="domain" description="Aminotransferase class I/classII large" evidence="3">
    <location>
        <begin position="104"/>
        <end position="316"/>
    </location>
</feature>
<dbReference type="InterPro" id="IPR015424">
    <property type="entry name" value="PyrdxlP-dep_Trfase"/>
</dbReference>
<evidence type="ECO:0000256" key="2">
    <source>
        <dbReference type="ARBA" id="ARBA00022898"/>
    </source>
</evidence>
<dbReference type="Gene3D" id="3.90.1150.10">
    <property type="entry name" value="Aspartate Aminotransferase, domain 1"/>
    <property type="match status" value="1"/>
</dbReference>
<evidence type="ECO:0000259" key="3">
    <source>
        <dbReference type="Pfam" id="PF00155"/>
    </source>
</evidence>
<dbReference type="PANTHER" id="PTHR42885">
    <property type="entry name" value="HISTIDINOL-PHOSPHATE AMINOTRANSFERASE-RELATED"/>
    <property type="match status" value="1"/>
</dbReference>
<keyword evidence="4" id="KW-0032">Aminotransferase</keyword>
<reference evidence="4 5" key="1">
    <citation type="submission" date="2019-01" db="EMBL/GenBank/DDBJ databases">
        <authorList>
            <person name="Chen W.-M."/>
        </authorList>
    </citation>
    <scope>NUCLEOTIDE SEQUENCE [LARGE SCALE GENOMIC DNA]</scope>
    <source>
        <strain evidence="4 5">FSY-9</strain>
    </source>
</reference>
<keyword evidence="2" id="KW-0663">Pyridoxal phosphate</keyword>
<dbReference type="SUPFAM" id="SSF53383">
    <property type="entry name" value="PLP-dependent transferases"/>
    <property type="match status" value="1"/>
</dbReference>
<evidence type="ECO:0000313" key="4">
    <source>
        <dbReference type="EMBL" id="RVU05951.1"/>
    </source>
</evidence>
<dbReference type="AlphaFoldDB" id="A0A437N7T3"/>
<dbReference type="EMBL" id="SACO01000004">
    <property type="protein sequence ID" value="RVU05951.1"/>
    <property type="molecule type" value="Genomic_DNA"/>
</dbReference>
<dbReference type="PANTHER" id="PTHR42885:SF1">
    <property type="entry name" value="THREONINE-PHOSPHATE DECARBOXYLASE"/>
    <property type="match status" value="1"/>
</dbReference>
<name>A0A437N7T3_9SPHN</name>
<keyword evidence="4" id="KW-0808">Transferase</keyword>
<comment type="cofactor">
    <cofactor evidence="1">
        <name>pyridoxal 5'-phosphate</name>
        <dbReference type="ChEBI" id="CHEBI:597326"/>
    </cofactor>
</comment>
<gene>
    <name evidence="4" type="ORF">EOE18_07445</name>
</gene>